<dbReference type="RefSeq" id="WP_250859439.1">
    <property type="nucleotide sequence ID" value="NZ_JAGSOJ010000002.1"/>
</dbReference>
<keyword evidence="1" id="KW-0812">Transmembrane</keyword>
<evidence type="ECO:0000259" key="2">
    <source>
        <dbReference type="Pfam" id="PF01882"/>
    </source>
</evidence>
<dbReference type="Proteomes" id="UP001056429">
    <property type="component" value="Unassembled WGS sequence"/>
</dbReference>
<reference evidence="3" key="1">
    <citation type="journal article" date="2021" name="mSystems">
        <title>Bacteria and Archaea Synergistically Convert Glycine Betaine to Biogenic Methane in the Formosa Cold Seep of the South China Sea.</title>
        <authorList>
            <person name="Li L."/>
            <person name="Zhang W."/>
            <person name="Zhang S."/>
            <person name="Song L."/>
            <person name="Sun Q."/>
            <person name="Zhang H."/>
            <person name="Xiang H."/>
            <person name="Dong X."/>
        </authorList>
    </citation>
    <scope>NUCLEOTIDE SEQUENCE</scope>
    <source>
        <strain evidence="3">ZWT</strain>
    </source>
</reference>
<protein>
    <submittedName>
        <fullName evidence="3">DUF58 domain-containing protein</fullName>
    </submittedName>
</protein>
<dbReference type="EMBL" id="JAGSOJ010000002">
    <property type="protein sequence ID" value="MCM1990402.1"/>
    <property type="molecule type" value="Genomic_DNA"/>
</dbReference>
<dbReference type="AlphaFoldDB" id="A0A9J6P100"/>
<keyword evidence="1" id="KW-1133">Transmembrane helix</keyword>
<reference evidence="3" key="2">
    <citation type="submission" date="2021-04" db="EMBL/GenBank/DDBJ databases">
        <authorList>
            <person name="Dong X."/>
        </authorList>
    </citation>
    <scope>NUCLEOTIDE SEQUENCE</scope>
    <source>
        <strain evidence="3">ZWT</strain>
    </source>
</reference>
<feature type="transmembrane region" description="Helical" evidence="1">
    <location>
        <begin position="37"/>
        <end position="55"/>
    </location>
</feature>
<name>A0A9J6P100_9CLOT</name>
<accession>A0A9J6P100</accession>
<evidence type="ECO:0000313" key="4">
    <source>
        <dbReference type="Proteomes" id="UP001056429"/>
    </source>
</evidence>
<keyword evidence="4" id="KW-1185">Reference proteome</keyword>
<dbReference type="PANTHER" id="PTHR34351:SF2">
    <property type="entry name" value="DUF58 DOMAIN-CONTAINING PROTEIN"/>
    <property type="match status" value="1"/>
</dbReference>
<comment type="caution">
    <text evidence="3">The sequence shown here is derived from an EMBL/GenBank/DDBJ whole genome shotgun (WGS) entry which is preliminary data.</text>
</comment>
<dbReference type="PANTHER" id="PTHR34351">
    <property type="entry name" value="SLR1927 PROTEIN-RELATED"/>
    <property type="match status" value="1"/>
</dbReference>
<dbReference type="Pfam" id="PF01882">
    <property type="entry name" value="DUF58"/>
    <property type="match status" value="1"/>
</dbReference>
<sequence length="400" mass="47233">MRGMYVEKNRERVNIKFLIGTLIMFIFAYFMGGELPYSVFYTMGAIVIFSLWYVYHTKKNLSCFWDLNIKKTVINEKIIINQMVCSDTITPVINVLMKCFQFEAVDGANKELRLFLGENGTKRIRQEVAFKYRGVYKIGETEYEISDPFGIFKVNKKELNEGEIHVYPAIYHIFEEINTRSKYLDAYILSKNGVEDRNLVKDIRKYMPGDDIKRIHWKASAKYDTLLVKNYEKIEGNEVFLFINMNKENMENLDEEEGMVDFSMSLMYSFLKREIRCSISINSMEDKEFYLVDKTVFDETAEFFKNTKSDGEEEFYEFINNKINKVPFRGWIGVITIKVDDELKNSLINLKDNGYKVTLFHFDSNQKNIGLLRGFGIETIEYQRLVGEREINECNRVYNY</sequence>
<feature type="transmembrane region" description="Helical" evidence="1">
    <location>
        <begin position="12"/>
        <end position="31"/>
    </location>
</feature>
<evidence type="ECO:0000313" key="3">
    <source>
        <dbReference type="EMBL" id="MCM1990402.1"/>
    </source>
</evidence>
<proteinExistence type="predicted"/>
<dbReference type="InterPro" id="IPR002881">
    <property type="entry name" value="DUF58"/>
</dbReference>
<feature type="domain" description="DUF58" evidence="2">
    <location>
        <begin position="202"/>
        <end position="248"/>
    </location>
</feature>
<evidence type="ECO:0000256" key="1">
    <source>
        <dbReference type="SAM" id="Phobius"/>
    </source>
</evidence>
<organism evidence="3 4">
    <name type="scientific">Oceanirhabdus seepicola</name>
    <dbReference type="NCBI Taxonomy" id="2828781"/>
    <lineage>
        <taxon>Bacteria</taxon>
        <taxon>Bacillati</taxon>
        <taxon>Bacillota</taxon>
        <taxon>Clostridia</taxon>
        <taxon>Eubacteriales</taxon>
        <taxon>Clostridiaceae</taxon>
        <taxon>Oceanirhabdus</taxon>
    </lineage>
</organism>
<gene>
    <name evidence="3" type="ORF">KDK92_11705</name>
</gene>
<keyword evidence="1" id="KW-0472">Membrane</keyword>